<comment type="caution">
    <text evidence="2">The sequence shown here is derived from an EMBL/GenBank/DDBJ whole genome shotgun (WGS) entry which is preliminary data.</text>
</comment>
<evidence type="ECO:0000256" key="1">
    <source>
        <dbReference type="SAM" id="MobiDB-lite"/>
    </source>
</evidence>
<feature type="region of interest" description="Disordered" evidence="1">
    <location>
        <begin position="1"/>
        <end position="130"/>
    </location>
</feature>
<dbReference type="EMBL" id="MVGC01000147">
    <property type="protein sequence ID" value="RJE22860.1"/>
    <property type="molecule type" value="Genomic_DNA"/>
</dbReference>
<dbReference type="PANTHER" id="PTHR39475">
    <property type="entry name" value="CONIDIATION-SPECIFIC PROTEIN 6"/>
    <property type="match status" value="1"/>
</dbReference>
<organism evidence="2 3">
    <name type="scientific">Aspergillus sclerotialis</name>
    <dbReference type="NCBI Taxonomy" id="2070753"/>
    <lineage>
        <taxon>Eukaryota</taxon>
        <taxon>Fungi</taxon>
        <taxon>Dikarya</taxon>
        <taxon>Ascomycota</taxon>
        <taxon>Pezizomycotina</taxon>
        <taxon>Eurotiomycetes</taxon>
        <taxon>Eurotiomycetidae</taxon>
        <taxon>Eurotiales</taxon>
        <taxon>Aspergillaceae</taxon>
        <taxon>Aspergillus</taxon>
        <taxon>Aspergillus subgen. Polypaecilum</taxon>
    </lineage>
</organism>
<dbReference type="STRING" id="2070753.A0A3A2ZJW3"/>
<sequence length="130" mass="14574">MPAHHGSGSAFHSAGHSNVGHAAFYESQDQKNEPQSVINERNRYKEGQHGSHQNLDSKDERSIANKLAAEENRGQHHKHGHHDYYAEGELSKMDPTKPASLHGHQPSKGAQVDRDLQQDDEKRLEEKGLK</sequence>
<evidence type="ECO:0000313" key="3">
    <source>
        <dbReference type="Proteomes" id="UP000266188"/>
    </source>
</evidence>
<proteinExistence type="predicted"/>
<feature type="compositionally biased region" description="Low complexity" evidence="1">
    <location>
        <begin position="1"/>
        <end position="17"/>
    </location>
</feature>
<protein>
    <submittedName>
        <fullName evidence="2">Uncharacterized protein</fullName>
    </submittedName>
</protein>
<feature type="compositionally biased region" description="Basic and acidic residues" evidence="1">
    <location>
        <begin position="82"/>
        <end position="95"/>
    </location>
</feature>
<accession>A0A3A2ZJW3</accession>
<dbReference type="AlphaFoldDB" id="A0A3A2ZJW3"/>
<dbReference type="OrthoDB" id="3358750at2759"/>
<feature type="compositionally biased region" description="Basic and acidic residues" evidence="1">
    <location>
        <begin position="111"/>
        <end position="130"/>
    </location>
</feature>
<dbReference type="Proteomes" id="UP000266188">
    <property type="component" value="Unassembled WGS sequence"/>
</dbReference>
<evidence type="ECO:0000313" key="2">
    <source>
        <dbReference type="EMBL" id="RJE22860.1"/>
    </source>
</evidence>
<dbReference type="PANTHER" id="PTHR39475:SF1">
    <property type="entry name" value="CONIDIATION-SPECIFIC PROTEIN 6"/>
    <property type="match status" value="1"/>
</dbReference>
<gene>
    <name evidence="2" type="ORF">PHISCL_04805</name>
</gene>
<feature type="compositionally biased region" description="Basic and acidic residues" evidence="1">
    <location>
        <begin position="40"/>
        <end position="74"/>
    </location>
</feature>
<name>A0A3A2ZJW3_9EURO</name>
<keyword evidence="3" id="KW-1185">Reference proteome</keyword>
<reference evidence="3" key="1">
    <citation type="submission" date="2017-02" db="EMBL/GenBank/DDBJ databases">
        <authorList>
            <person name="Tafer H."/>
            <person name="Lopandic K."/>
        </authorList>
    </citation>
    <scope>NUCLEOTIDE SEQUENCE [LARGE SCALE GENOMIC DNA]</scope>
    <source>
        <strain evidence="3">CBS 366.77</strain>
    </source>
</reference>